<name>A0A0N0LU91_9GAMM</name>
<keyword evidence="1" id="KW-0812">Transmembrane</keyword>
<dbReference type="PATRIC" id="fig|187330.3.peg.2965"/>
<gene>
    <name evidence="2" type="ORF">ADS77_20195</name>
</gene>
<sequence length="59" mass="6973">MAFKMKTKSPFLNNLIDYMYSHHYAKKSIETYLKLMYFGRVPISISIISVIQPVWGIMK</sequence>
<evidence type="ECO:0000256" key="1">
    <source>
        <dbReference type="SAM" id="Phobius"/>
    </source>
</evidence>
<evidence type="ECO:0000313" key="2">
    <source>
        <dbReference type="EMBL" id="KPH56801.1"/>
    </source>
</evidence>
<dbReference type="EMBL" id="LHPH01000033">
    <property type="protein sequence ID" value="KPH56801.1"/>
    <property type="molecule type" value="Genomic_DNA"/>
</dbReference>
<organism evidence="2 3">
    <name type="scientific">Pseudoalteromonas porphyrae</name>
    <dbReference type="NCBI Taxonomy" id="187330"/>
    <lineage>
        <taxon>Bacteria</taxon>
        <taxon>Pseudomonadati</taxon>
        <taxon>Pseudomonadota</taxon>
        <taxon>Gammaproteobacteria</taxon>
        <taxon>Alteromonadales</taxon>
        <taxon>Pseudoalteromonadaceae</taxon>
        <taxon>Pseudoalteromonas</taxon>
    </lineage>
</organism>
<proteinExistence type="predicted"/>
<feature type="transmembrane region" description="Helical" evidence="1">
    <location>
        <begin position="37"/>
        <end position="58"/>
    </location>
</feature>
<reference evidence="2 3" key="1">
    <citation type="submission" date="2015-08" db="EMBL/GenBank/DDBJ databases">
        <title>Draft Genome Sequence of Pseudoalteromonas porphyrae UCD-SED14.</title>
        <authorList>
            <person name="Coil D.A."/>
            <person name="Jospin G."/>
            <person name="Lee R.D."/>
            <person name="Eisen J.A."/>
        </authorList>
    </citation>
    <scope>NUCLEOTIDE SEQUENCE [LARGE SCALE GENOMIC DNA]</scope>
    <source>
        <strain evidence="2 3">UCD-SED14</strain>
    </source>
</reference>
<keyword evidence="1" id="KW-1133">Transmembrane helix</keyword>
<dbReference type="AlphaFoldDB" id="A0A0N0LU91"/>
<accession>A0A0N0LU91</accession>
<protein>
    <submittedName>
        <fullName evidence="2">Uncharacterized protein</fullName>
    </submittedName>
</protein>
<keyword evidence="3" id="KW-1185">Reference proteome</keyword>
<dbReference type="Proteomes" id="UP000037848">
    <property type="component" value="Unassembled WGS sequence"/>
</dbReference>
<comment type="caution">
    <text evidence="2">The sequence shown here is derived from an EMBL/GenBank/DDBJ whole genome shotgun (WGS) entry which is preliminary data.</text>
</comment>
<evidence type="ECO:0000313" key="3">
    <source>
        <dbReference type="Proteomes" id="UP000037848"/>
    </source>
</evidence>
<keyword evidence="1" id="KW-0472">Membrane</keyword>